<gene>
    <name evidence="1" type="ORF">PGLA1383_LOCUS53443</name>
    <name evidence="2" type="ORF">PGLA2088_LOCUS13332</name>
</gene>
<evidence type="ECO:0000313" key="2">
    <source>
        <dbReference type="EMBL" id="CAE8658242.1"/>
    </source>
</evidence>
<dbReference type="Proteomes" id="UP000626109">
    <property type="component" value="Unassembled WGS sequence"/>
</dbReference>
<sequence length="88" mass="8957">VSAALASAIAVVSGQGGFAPPTDLDDWFVGGALNHSGARWETLQPVPQNLSSPYCDAIGCQVPQVVGSTVFSVHPLFWGSSASALTSV</sequence>
<evidence type="ECO:0000313" key="4">
    <source>
        <dbReference type="Proteomes" id="UP000654075"/>
    </source>
</evidence>
<feature type="non-terminal residue" evidence="2">
    <location>
        <position position="1"/>
    </location>
</feature>
<evidence type="ECO:0000313" key="3">
    <source>
        <dbReference type="Proteomes" id="UP000626109"/>
    </source>
</evidence>
<dbReference type="Proteomes" id="UP000654075">
    <property type="component" value="Unassembled WGS sequence"/>
</dbReference>
<comment type="caution">
    <text evidence="2">The sequence shown here is derived from an EMBL/GenBank/DDBJ whole genome shotgun (WGS) entry which is preliminary data.</text>
</comment>
<protein>
    <submittedName>
        <fullName evidence="2">Uncharacterized protein</fullName>
    </submittedName>
</protein>
<proteinExistence type="predicted"/>
<organism evidence="2 3">
    <name type="scientific">Polarella glacialis</name>
    <name type="common">Dinoflagellate</name>
    <dbReference type="NCBI Taxonomy" id="89957"/>
    <lineage>
        <taxon>Eukaryota</taxon>
        <taxon>Sar</taxon>
        <taxon>Alveolata</taxon>
        <taxon>Dinophyceae</taxon>
        <taxon>Suessiales</taxon>
        <taxon>Suessiaceae</taxon>
        <taxon>Polarella</taxon>
    </lineage>
</organism>
<reference evidence="2" key="1">
    <citation type="submission" date="2021-02" db="EMBL/GenBank/DDBJ databases">
        <authorList>
            <person name="Dougan E. K."/>
            <person name="Rhodes N."/>
            <person name="Thang M."/>
            <person name="Chan C."/>
        </authorList>
    </citation>
    <scope>NUCLEOTIDE SEQUENCE</scope>
</reference>
<name>A0A813IYK4_POLGL</name>
<feature type="non-terminal residue" evidence="2">
    <location>
        <position position="88"/>
    </location>
</feature>
<keyword evidence="4" id="KW-1185">Reference proteome</keyword>
<evidence type="ECO:0000313" key="1">
    <source>
        <dbReference type="EMBL" id="CAE8638218.1"/>
    </source>
</evidence>
<dbReference type="EMBL" id="CAJNNW010015895">
    <property type="protein sequence ID" value="CAE8658242.1"/>
    <property type="molecule type" value="Genomic_DNA"/>
</dbReference>
<dbReference type="EMBL" id="CAJNNV010031887">
    <property type="protein sequence ID" value="CAE8638218.1"/>
    <property type="molecule type" value="Genomic_DNA"/>
</dbReference>
<accession>A0A813IYK4</accession>
<dbReference type="AlphaFoldDB" id="A0A813IYK4"/>